<dbReference type="GeneID" id="62158072"/>
<proteinExistence type="predicted"/>
<reference evidence="1" key="1">
    <citation type="submission" date="2020-03" db="EMBL/GenBank/DDBJ databases">
        <authorList>
            <person name="He L."/>
        </authorList>
    </citation>
    <scope>NUCLEOTIDE SEQUENCE</scope>
    <source>
        <strain evidence="1">CkLH20</strain>
    </source>
</reference>
<gene>
    <name evidence="1" type="ORF">CkaCkLH20_02279</name>
</gene>
<dbReference type="InterPro" id="IPR014752">
    <property type="entry name" value="Arrestin-like_C"/>
</dbReference>
<reference evidence="1" key="2">
    <citation type="submission" date="2020-11" db="EMBL/GenBank/DDBJ databases">
        <title>Whole genome sequencing of Colletotrichum sp.</title>
        <authorList>
            <person name="Li H."/>
        </authorList>
    </citation>
    <scope>NUCLEOTIDE SEQUENCE</scope>
    <source>
        <strain evidence="1">CkLH20</strain>
    </source>
</reference>
<organism evidence="1 2">
    <name type="scientific">Colletotrichum karsti</name>
    <dbReference type="NCBI Taxonomy" id="1095194"/>
    <lineage>
        <taxon>Eukaryota</taxon>
        <taxon>Fungi</taxon>
        <taxon>Dikarya</taxon>
        <taxon>Ascomycota</taxon>
        <taxon>Pezizomycotina</taxon>
        <taxon>Sordariomycetes</taxon>
        <taxon>Hypocreomycetidae</taxon>
        <taxon>Glomerellales</taxon>
        <taxon>Glomerellaceae</taxon>
        <taxon>Colletotrichum</taxon>
        <taxon>Colletotrichum boninense species complex</taxon>
    </lineage>
</organism>
<evidence type="ECO:0000313" key="1">
    <source>
        <dbReference type="EMBL" id="KAF9880325.1"/>
    </source>
</evidence>
<dbReference type="EMBL" id="JAATWM020000005">
    <property type="protein sequence ID" value="KAF9880325.1"/>
    <property type="molecule type" value="Genomic_DNA"/>
</dbReference>
<comment type="caution">
    <text evidence="1">The sequence shown here is derived from an EMBL/GenBank/DDBJ whole genome shotgun (WGS) entry which is preliminary data.</text>
</comment>
<dbReference type="PANTHER" id="PTHR31904">
    <property type="entry name" value="BYPASS OF STOP CODON PROTEIN 5-RELATED"/>
    <property type="match status" value="1"/>
</dbReference>
<protein>
    <submittedName>
        <fullName evidence="1">Arrestin domain-containing protein</fullName>
    </submittedName>
</protein>
<dbReference type="InterPro" id="IPR039634">
    <property type="entry name" value="Bul1-like"/>
</dbReference>
<dbReference type="Proteomes" id="UP000781932">
    <property type="component" value="Unassembled WGS sequence"/>
</dbReference>
<dbReference type="Gene3D" id="2.60.40.640">
    <property type="match status" value="1"/>
</dbReference>
<keyword evidence="2" id="KW-1185">Reference proteome</keyword>
<dbReference type="RefSeq" id="XP_038749786.1">
    <property type="nucleotide sequence ID" value="XM_038884998.1"/>
</dbReference>
<sequence length="437" mass="48655">MSEKTARLPSSADTFRCAHPISSLFLPIFGHDSWPGVPKMGFNININHHYTSKVYTTRSTISGNVSVCPERDISFRCVQIALIGTYHARIDMLPVPRIIDNDFLTLDMPINEELYPSDRIFRAGKTYQIPFHFTLPYALSKDACDKLSESGHIQELHMRLPPTMGQWERDDMSPVMARVEYNVVARLLKRNTSELGQTIEASQPIRVMPEFSEDPPLGITEQDTRYSLSKTRFIRKSLLSTQKDQVTLTTAQPGAVHLSTQGQAFADSPATVMLHLHYKSASSFSSPPEVNVTQVKLETITWFSGTPMKTLPELGEARDSSGTRHELKYVASVKLPPTQLQDIAWHQESNTTGRDSSAWTAAIGVPIHLPTAHKMFLPTFHNCFLARTYVLHLSVGIAGAKTTLSVPLQVATEAIENQTPKSVGDELPNFHAAMAWG</sequence>
<accession>A0A9P6ICX2</accession>
<name>A0A9P6ICX2_9PEZI</name>
<dbReference type="PANTHER" id="PTHR31904:SF1">
    <property type="entry name" value="BYPASS OF STOP CODON PROTEIN 5-RELATED"/>
    <property type="match status" value="1"/>
</dbReference>
<dbReference type="AlphaFoldDB" id="A0A9P6ICX2"/>
<dbReference type="OrthoDB" id="2283785at2759"/>
<evidence type="ECO:0000313" key="2">
    <source>
        <dbReference type="Proteomes" id="UP000781932"/>
    </source>
</evidence>